<evidence type="ECO:0000256" key="1">
    <source>
        <dbReference type="SAM" id="Phobius"/>
    </source>
</evidence>
<gene>
    <name evidence="2" type="ORF">METZ01_LOCUS219121</name>
</gene>
<proteinExistence type="predicted"/>
<keyword evidence="1" id="KW-0472">Membrane</keyword>
<feature type="transmembrane region" description="Helical" evidence="1">
    <location>
        <begin position="20"/>
        <end position="37"/>
    </location>
</feature>
<keyword evidence="1" id="KW-1133">Transmembrane helix</keyword>
<dbReference type="AlphaFoldDB" id="A0A382FVM3"/>
<protein>
    <submittedName>
        <fullName evidence="2">Uncharacterized protein</fullName>
    </submittedName>
</protein>
<organism evidence="2">
    <name type="scientific">marine metagenome</name>
    <dbReference type="NCBI Taxonomy" id="408172"/>
    <lineage>
        <taxon>unclassified sequences</taxon>
        <taxon>metagenomes</taxon>
        <taxon>ecological metagenomes</taxon>
    </lineage>
</organism>
<sequence>MDLPRTDQMCREMSEMGNLYLLVIMLVLIGAILVQFAPRAEVATPIAAPAIEIGPF</sequence>
<evidence type="ECO:0000313" key="2">
    <source>
        <dbReference type="EMBL" id="SVB66267.1"/>
    </source>
</evidence>
<dbReference type="EMBL" id="UINC01051746">
    <property type="protein sequence ID" value="SVB66267.1"/>
    <property type="molecule type" value="Genomic_DNA"/>
</dbReference>
<accession>A0A382FVM3</accession>
<name>A0A382FVM3_9ZZZZ</name>
<reference evidence="2" key="1">
    <citation type="submission" date="2018-05" db="EMBL/GenBank/DDBJ databases">
        <authorList>
            <person name="Lanie J.A."/>
            <person name="Ng W.-L."/>
            <person name="Kazmierczak K.M."/>
            <person name="Andrzejewski T.M."/>
            <person name="Davidsen T.M."/>
            <person name="Wayne K.J."/>
            <person name="Tettelin H."/>
            <person name="Glass J.I."/>
            <person name="Rusch D."/>
            <person name="Podicherti R."/>
            <person name="Tsui H.-C.T."/>
            <person name="Winkler M.E."/>
        </authorList>
    </citation>
    <scope>NUCLEOTIDE SEQUENCE</scope>
</reference>
<keyword evidence="1" id="KW-0812">Transmembrane</keyword>